<keyword evidence="13 16" id="KW-0460">Magnesium</keyword>
<evidence type="ECO:0000256" key="16">
    <source>
        <dbReference type="RuleBase" id="RU364099"/>
    </source>
</evidence>
<dbReference type="GO" id="GO:0004422">
    <property type="term" value="F:hypoxanthine phosphoribosyltransferase activity"/>
    <property type="evidence" value="ECO:0007669"/>
    <property type="project" value="InterPro"/>
</dbReference>
<comment type="pathway">
    <text evidence="5">Purine metabolism; GMP biosynthesis via salvage pathway; GMP from guanine: step 1/1.</text>
</comment>
<dbReference type="KEGG" id="spoa:EQM13_06790"/>
<keyword evidence="11 16" id="KW-0660">Purine salvage</keyword>
<evidence type="ECO:0000256" key="5">
    <source>
        <dbReference type="ARBA" id="ARBA00004676"/>
    </source>
</evidence>
<dbReference type="RefSeq" id="WP_071141047.1">
    <property type="nucleotide sequence ID" value="NZ_CP035282.1"/>
</dbReference>
<accession>A0A410QBI1</accession>
<dbReference type="GO" id="GO:0000287">
    <property type="term" value="F:magnesium ion binding"/>
    <property type="evidence" value="ECO:0007669"/>
    <property type="project" value="TreeGrafter"/>
</dbReference>
<comment type="function">
    <text evidence="2">Purine salvage pathway enzyme that catalyzes the transfer of the ribosyl-5-phosphate group from 5-phospho-alpha-D-ribose 1-diphosphate (PRPP) to the N9 position of the 6-oxopurines hypoxanthine and guanine to form the corresponding ribonucleotides IMP (inosine 5'-monophosphate) and GMP (guanosine 5'-monophosphate), with the release of PPi.</text>
</comment>
<evidence type="ECO:0000259" key="17">
    <source>
        <dbReference type="Pfam" id="PF00156"/>
    </source>
</evidence>
<dbReference type="GO" id="GO:0046100">
    <property type="term" value="P:hypoxanthine metabolic process"/>
    <property type="evidence" value="ECO:0007669"/>
    <property type="project" value="TreeGrafter"/>
</dbReference>
<protein>
    <recommendedName>
        <fullName evidence="16">Hypoxanthine phosphoribosyltransferase</fullName>
        <ecNumber evidence="16">2.4.2.8</ecNumber>
    </recommendedName>
</protein>
<dbReference type="FunFam" id="3.40.50.2020:FF:000006">
    <property type="entry name" value="Hypoxanthine phosphoribosyltransferase"/>
    <property type="match status" value="1"/>
</dbReference>
<comment type="catalytic activity">
    <reaction evidence="15">
        <text>IMP + diphosphate = hypoxanthine + 5-phospho-alpha-D-ribose 1-diphosphate</text>
        <dbReference type="Rhea" id="RHEA:17973"/>
        <dbReference type="ChEBI" id="CHEBI:17368"/>
        <dbReference type="ChEBI" id="CHEBI:33019"/>
        <dbReference type="ChEBI" id="CHEBI:58017"/>
        <dbReference type="ChEBI" id="CHEBI:58053"/>
        <dbReference type="EC" id="2.4.2.8"/>
    </reaction>
    <physiologicalReaction direction="right-to-left" evidence="15">
        <dbReference type="Rhea" id="RHEA:17975"/>
    </physiologicalReaction>
</comment>
<dbReference type="GO" id="GO:0006166">
    <property type="term" value="P:purine ribonucleoside salvage"/>
    <property type="evidence" value="ECO:0007669"/>
    <property type="project" value="UniProtKB-KW"/>
</dbReference>
<dbReference type="Proteomes" id="UP000287969">
    <property type="component" value="Chromosome"/>
</dbReference>
<dbReference type="Gene3D" id="3.40.50.2020">
    <property type="match status" value="1"/>
</dbReference>
<comment type="subcellular location">
    <subcellularLocation>
        <location evidence="3 16">Cytoplasm</location>
    </subcellularLocation>
</comment>
<gene>
    <name evidence="18" type="primary">hpt</name>
    <name evidence="18" type="ORF">EQM13_06790</name>
</gene>
<dbReference type="InterPro" id="IPR029057">
    <property type="entry name" value="PRTase-like"/>
</dbReference>
<keyword evidence="12 16" id="KW-0547">Nucleotide-binding</keyword>
<dbReference type="PANTHER" id="PTHR43340:SF1">
    <property type="entry name" value="HYPOXANTHINE PHOSPHORIBOSYLTRANSFERASE"/>
    <property type="match status" value="1"/>
</dbReference>
<dbReference type="AlphaFoldDB" id="A0A410QBI1"/>
<name>A0A410QBI1_9FIRM</name>
<evidence type="ECO:0000256" key="9">
    <source>
        <dbReference type="ARBA" id="ARBA00022679"/>
    </source>
</evidence>
<comment type="similarity">
    <text evidence="6 16">Belongs to the purine/pyrimidine phosphoribosyltransferase family.</text>
</comment>
<proteinExistence type="inferred from homology"/>
<dbReference type="UniPathway" id="UPA00591">
    <property type="reaction ID" value="UER00648"/>
</dbReference>
<dbReference type="InterPro" id="IPR000836">
    <property type="entry name" value="PRTase_dom"/>
</dbReference>
<evidence type="ECO:0000256" key="1">
    <source>
        <dbReference type="ARBA" id="ARBA00001946"/>
    </source>
</evidence>
<evidence type="ECO:0000256" key="12">
    <source>
        <dbReference type="ARBA" id="ARBA00022741"/>
    </source>
</evidence>
<keyword evidence="19" id="KW-1185">Reference proteome</keyword>
<comment type="catalytic activity">
    <reaction evidence="14">
        <text>GMP + diphosphate = guanine + 5-phospho-alpha-D-ribose 1-diphosphate</text>
        <dbReference type="Rhea" id="RHEA:25424"/>
        <dbReference type="ChEBI" id="CHEBI:16235"/>
        <dbReference type="ChEBI" id="CHEBI:33019"/>
        <dbReference type="ChEBI" id="CHEBI:58017"/>
        <dbReference type="ChEBI" id="CHEBI:58115"/>
        <dbReference type="EC" id="2.4.2.8"/>
    </reaction>
    <physiologicalReaction direction="right-to-left" evidence="14">
        <dbReference type="Rhea" id="RHEA:25426"/>
    </physiologicalReaction>
</comment>
<evidence type="ECO:0000313" key="18">
    <source>
        <dbReference type="EMBL" id="QAT61319.1"/>
    </source>
</evidence>
<evidence type="ECO:0000256" key="6">
    <source>
        <dbReference type="ARBA" id="ARBA00008391"/>
    </source>
</evidence>
<comment type="cofactor">
    <cofactor evidence="1 16">
        <name>Mg(2+)</name>
        <dbReference type="ChEBI" id="CHEBI:18420"/>
    </cofactor>
</comment>
<dbReference type="GO" id="GO:0052657">
    <property type="term" value="F:guanine phosphoribosyltransferase activity"/>
    <property type="evidence" value="ECO:0007669"/>
    <property type="project" value="UniProtKB-ARBA"/>
</dbReference>
<organism evidence="18 19">
    <name type="scientific">Acidilutibacter cellobiosedens</name>
    <dbReference type="NCBI Taxonomy" id="2507161"/>
    <lineage>
        <taxon>Bacteria</taxon>
        <taxon>Bacillati</taxon>
        <taxon>Bacillota</taxon>
        <taxon>Tissierellia</taxon>
        <taxon>Tissierellales</taxon>
        <taxon>Acidilutibacteraceae</taxon>
        <taxon>Acidilutibacter</taxon>
    </lineage>
</organism>
<evidence type="ECO:0000256" key="7">
    <source>
        <dbReference type="ARBA" id="ARBA00022490"/>
    </source>
</evidence>
<dbReference type="OrthoDB" id="9802824at2"/>
<evidence type="ECO:0000256" key="13">
    <source>
        <dbReference type="ARBA" id="ARBA00022842"/>
    </source>
</evidence>
<keyword evidence="10 16" id="KW-0479">Metal-binding</keyword>
<evidence type="ECO:0000256" key="8">
    <source>
        <dbReference type="ARBA" id="ARBA00022676"/>
    </source>
</evidence>
<evidence type="ECO:0000256" key="15">
    <source>
        <dbReference type="ARBA" id="ARBA00049402"/>
    </source>
</evidence>
<dbReference type="NCBIfam" id="TIGR01203">
    <property type="entry name" value="HGPRTase"/>
    <property type="match status" value="1"/>
</dbReference>
<evidence type="ECO:0000256" key="14">
    <source>
        <dbReference type="ARBA" id="ARBA00048811"/>
    </source>
</evidence>
<evidence type="ECO:0000256" key="10">
    <source>
        <dbReference type="ARBA" id="ARBA00022723"/>
    </source>
</evidence>
<dbReference type="GO" id="GO:0032264">
    <property type="term" value="P:IMP salvage"/>
    <property type="evidence" value="ECO:0007669"/>
    <property type="project" value="UniProtKB-UniPathway"/>
</dbReference>
<feature type="domain" description="Phosphoribosyltransferase" evidence="17">
    <location>
        <begin position="15"/>
        <end position="160"/>
    </location>
</feature>
<dbReference type="InterPro" id="IPR005904">
    <property type="entry name" value="Hxn_phspho_trans"/>
</dbReference>
<dbReference type="GO" id="GO:0032263">
    <property type="term" value="P:GMP salvage"/>
    <property type="evidence" value="ECO:0007669"/>
    <property type="project" value="TreeGrafter"/>
</dbReference>
<dbReference type="SUPFAM" id="SSF53271">
    <property type="entry name" value="PRTase-like"/>
    <property type="match status" value="1"/>
</dbReference>
<evidence type="ECO:0000256" key="2">
    <source>
        <dbReference type="ARBA" id="ARBA00002049"/>
    </source>
</evidence>
<dbReference type="GO" id="GO:0000166">
    <property type="term" value="F:nucleotide binding"/>
    <property type="evidence" value="ECO:0007669"/>
    <property type="project" value="UniProtKB-KW"/>
</dbReference>
<keyword evidence="8 16" id="KW-0328">Glycosyltransferase</keyword>
<evidence type="ECO:0000313" key="19">
    <source>
        <dbReference type="Proteomes" id="UP000287969"/>
    </source>
</evidence>
<dbReference type="InterPro" id="IPR050408">
    <property type="entry name" value="HGPRT"/>
</dbReference>
<dbReference type="EC" id="2.4.2.8" evidence="16"/>
<evidence type="ECO:0000256" key="3">
    <source>
        <dbReference type="ARBA" id="ARBA00004496"/>
    </source>
</evidence>
<keyword evidence="9 16" id="KW-0808">Transferase</keyword>
<dbReference type="CDD" id="cd06223">
    <property type="entry name" value="PRTases_typeI"/>
    <property type="match status" value="1"/>
</dbReference>
<dbReference type="Pfam" id="PF00156">
    <property type="entry name" value="Pribosyltran"/>
    <property type="match status" value="1"/>
</dbReference>
<comment type="pathway">
    <text evidence="4 16">Purine metabolism; IMP biosynthesis via salvage pathway; IMP from hypoxanthine: step 1/1.</text>
</comment>
<evidence type="ECO:0000256" key="4">
    <source>
        <dbReference type="ARBA" id="ARBA00004669"/>
    </source>
</evidence>
<reference evidence="19" key="1">
    <citation type="submission" date="2019-01" db="EMBL/GenBank/DDBJ databases">
        <title>Draft genomes of a novel of Sporanaerobacter strains.</title>
        <authorList>
            <person name="Ma S."/>
        </authorList>
    </citation>
    <scope>NUCLEOTIDE SEQUENCE [LARGE SCALE GENOMIC DNA]</scope>
    <source>
        <strain evidence="19">NJN-17</strain>
    </source>
</reference>
<dbReference type="GO" id="GO:0005829">
    <property type="term" value="C:cytosol"/>
    <property type="evidence" value="ECO:0007669"/>
    <property type="project" value="TreeGrafter"/>
</dbReference>
<sequence>MKKNERKKILFTDEEIQRRNRELGDIISNDYMGKDLVIISLLRGSFIFTSDLVRNIKIPVEIDFMTTSSYGNEKESTGNVEIISRIRSDIKERDVLVVDDIMDTGLTMKYVIDYLKGHSPNSIKTCVFLNKPSRRKIDLKPDYIGFDIPDIFIVGYGLNYGNYYRNMPYIFTFEEDN</sequence>
<keyword evidence="7 16" id="KW-0963">Cytoplasm</keyword>
<dbReference type="EMBL" id="CP035282">
    <property type="protein sequence ID" value="QAT61319.1"/>
    <property type="molecule type" value="Genomic_DNA"/>
</dbReference>
<evidence type="ECO:0000256" key="11">
    <source>
        <dbReference type="ARBA" id="ARBA00022726"/>
    </source>
</evidence>
<dbReference type="PANTHER" id="PTHR43340">
    <property type="entry name" value="HYPOXANTHINE-GUANINE PHOSPHORIBOSYLTRANSFERASE"/>
    <property type="match status" value="1"/>
</dbReference>
<dbReference type="GO" id="GO:0006178">
    <property type="term" value="P:guanine salvage"/>
    <property type="evidence" value="ECO:0007669"/>
    <property type="project" value="TreeGrafter"/>
</dbReference>